<feature type="region of interest" description="Disordered" evidence="1">
    <location>
        <begin position="1"/>
        <end position="67"/>
    </location>
</feature>
<organism evidence="2 3">
    <name type="scientific">Roseateles flavus</name>
    <dbReference type="NCBI Taxonomy" id="3149041"/>
    <lineage>
        <taxon>Bacteria</taxon>
        <taxon>Pseudomonadati</taxon>
        <taxon>Pseudomonadota</taxon>
        <taxon>Betaproteobacteria</taxon>
        <taxon>Burkholderiales</taxon>
        <taxon>Sphaerotilaceae</taxon>
        <taxon>Roseateles</taxon>
    </lineage>
</organism>
<evidence type="ECO:0000256" key="1">
    <source>
        <dbReference type="SAM" id="MobiDB-lite"/>
    </source>
</evidence>
<evidence type="ECO:0000313" key="2">
    <source>
        <dbReference type="EMBL" id="MEO3712640.1"/>
    </source>
</evidence>
<dbReference type="Proteomes" id="UP001462640">
    <property type="component" value="Unassembled WGS sequence"/>
</dbReference>
<name>A0ABV0GC76_9BURK</name>
<protein>
    <submittedName>
        <fullName evidence="2">Uncharacterized protein</fullName>
    </submittedName>
</protein>
<proteinExistence type="predicted"/>
<comment type="caution">
    <text evidence="2">The sequence shown here is derived from an EMBL/GenBank/DDBJ whole genome shotgun (WGS) entry which is preliminary data.</text>
</comment>
<accession>A0ABV0GC76</accession>
<gene>
    <name evidence="2" type="ORF">ABDJ40_07645</name>
</gene>
<keyword evidence="3" id="KW-1185">Reference proteome</keyword>
<feature type="region of interest" description="Disordered" evidence="1">
    <location>
        <begin position="330"/>
        <end position="352"/>
    </location>
</feature>
<feature type="compositionally biased region" description="Pro residues" evidence="1">
    <location>
        <begin position="51"/>
        <end position="64"/>
    </location>
</feature>
<sequence>MAMDPHPQFASAPAPTVGFDEGVQALGGLPGMLPGLSGNAVPAPRQALTPSPAPASPSPPPKPPATETLAQRTGNLINEVDFPGFVAQLVNGTFDAIVDASIRQMESYAELVAAVAKTTEQFTEENVSTNQARDWVAQQYGADVAVLLPRGSDDQLRQPMLVPRGEGHSPAWLANYGVGDQELSSELLESVVLPQARAQLGRERQQLLATLVMMGLNRVAVKDGSISAKVMFRAVANDKATVQYAQGQDPGSASGSNWGSRGSLAASSGVSTMVSTLNLNAQSDTSLSATMFGEVKLNFVSETLPLDKMADAMKLAMVQRHAALGPRAAAPLPAATPATPAVPAAPTEPGRS</sequence>
<evidence type="ECO:0000313" key="3">
    <source>
        <dbReference type="Proteomes" id="UP001462640"/>
    </source>
</evidence>
<reference evidence="2 3" key="1">
    <citation type="submission" date="2024-05" db="EMBL/GenBank/DDBJ databases">
        <title>Roseateles sp. 2.12 16S ribosomal RNA gene Genome sequencing and assembly.</title>
        <authorList>
            <person name="Woo H."/>
        </authorList>
    </citation>
    <scope>NUCLEOTIDE SEQUENCE [LARGE SCALE GENOMIC DNA]</scope>
    <source>
        <strain evidence="2 3">2.12</strain>
    </source>
</reference>
<dbReference type="RefSeq" id="WP_347608349.1">
    <property type="nucleotide sequence ID" value="NZ_JBDPZC010000002.1"/>
</dbReference>
<dbReference type="EMBL" id="JBDPZC010000002">
    <property type="protein sequence ID" value="MEO3712640.1"/>
    <property type="molecule type" value="Genomic_DNA"/>
</dbReference>